<feature type="transmembrane region" description="Helical" evidence="2">
    <location>
        <begin position="175"/>
        <end position="200"/>
    </location>
</feature>
<keyword evidence="2" id="KW-1133">Transmembrane helix</keyword>
<feature type="compositionally biased region" description="Low complexity" evidence="1">
    <location>
        <begin position="92"/>
        <end position="105"/>
    </location>
</feature>
<reference evidence="3" key="1">
    <citation type="submission" date="2021-06" db="EMBL/GenBank/DDBJ databases">
        <authorList>
            <person name="Kallberg Y."/>
            <person name="Tangrot J."/>
            <person name="Rosling A."/>
        </authorList>
    </citation>
    <scope>NUCLEOTIDE SEQUENCE</scope>
    <source>
        <strain evidence="3">MT106</strain>
    </source>
</reference>
<name>A0A9N9F8B4_9GLOM</name>
<evidence type="ECO:0000256" key="1">
    <source>
        <dbReference type="SAM" id="MobiDB-lite"/>
    </source>
</evidence>
<comment type="caution">
    <text evidence="3">The sequence shown here is derived from an EMBL/GenBank/DDBJ whole genome shotgun (WGS) entry which is preliminary data.</text>
</comment>
<feature type="compositionally biased region" description="Polar residues" evidence="1">
    <location>
        <begin position="325"/>
        <end position="353"/>
    </location>
</feature>
<feature type="region of interest" description="Disordered" evidence="1">
    <location>
        <begin position="92"/>
        <end position="120"/>
    </location>
</feature>
<feature type="compositionally biased region" description="Polar residues" evidence="1">
    <location>
        <begin position="225"/>
        <end position="242"/>
    </location>
</feature>
<evidence type="ECO:0000313" key="3">
    <source>
        <dbReference type="EMBL" id="CAG8516434.1"/>
    </source>
</evidence>
<dbReference type="OrthoDB" id="2399569at2759"/>
<dbReference type="EMBL" id="CAJVPL010000632">
    <property type="protein sequence ID" value="CAG8516434.1"/>
    <property type="molecule type" value="Genomic_DNA"/>
</dbReference>
<organism evidence="3 4">
    <name type="scientific">Ambispora gerdemannii</name>
    <dbReference type="NCBI Taxonomy" id="144530"/>
    <lineage>
        <taxon>Eukaryota</taxon>
        <taxon>Fungi</taxon>
        <taxon>Fungi incertae sedis</taxon>
        <taxon>Mucoromycota</taxon>
        <taxon>Glomeromycotina</taxon>
        <taxon>Glomeromycetes</taxon>
        <taxon>Archaeosporales</taxon>
        <taxon>Ambisporaceae</taxon>
        <taxon>Ambispora</taxon>
    </lineage>
</organism>
<protein>
    <submittedName>
        <fullName evidence="3">153_t:CDS:1</fullName>
    </submittedName>
</protein>
<proteinExistence type="predicted"/>
<evidence type="ECO:0000256" key="2">
    <source>
        <dbReference type="SAM" id="Phobius"/>
    </source>
</evidence>
<feature type="region of interest" description="Disordered" evidence="1">
    <location>
        <begin position="318"/>
        <end position="365"/>
    </location>
</feature>
<keyword evidence="4" id="KW-1185">Reference proteome</keyword>
<keyword evidence="2" id="KW-0472">Membrane</keyword>
<feature type="transmembrane region" description="Helical" evidence="2">
    <location>
        <begin position="138"/>
        <end position="163"/>
    </location>
</feature>
<evidence type="ECO:0000313" key="4">
    <source>
        <dbReference type="Proteomes" id="UP000789831"/>
    </source>
</evidence>
<accession>A0A9N9F8B4</accession>
<keyword evidence="2" id="KW-0812">Transmembrane</keyword>
<feature type="transmembrane region" description="Helical" evidence="2">
    <location>
        <begin position="17"/>
        <end position="36"/>
    </location>
</feature>
<feature type="region of interest" description="Disordered" evidence="1">
    <location>
        <begin position="225"/>
        <end position="245"/>
    </location>
</feature>
<sequence length="365" mass="40988">MFESCLLASRKSNRRSILSVTLVITICSLLLIGGVFGEGQSLSTEKEVIKARFDLENSPSKRENNEDSDPNVSIKYQTTTVTVRETHTETVSVSNNNNNYDNHPVSSDHNKSTNGNPSLDTASSETNLLDPIKLVISLLYKIVIGLFTLLHWILTPVIILLNLLYTIFIWKPFTIIRYIISLFYPIYLFCFFAAAFGFFIGGTAGCFSEIIVGVLTDSSSERSSKTASVRNGMTRQEQSQLTGEGEYRYGRGVNDQYMSYFEQEQLRRQVKAKRRAAALANLRARNGGKLPEDLYERLAAASSSQLHLRALQQRIEEERQLRQSRPASVISNYSDASGRNTPSRFTPMQQRAYASSVDGMRDLDS</sequence>
<dbReference type="Proteomes" id="UP000789831">
    <property type="component" value="Unassembled WGS sequence"/>
</dbReference>
<gene>
    <name evidence="3" type="ORF">AGERDE_LOCUS5006</name>
</gene>
<dbReference type="AlphaFoldDB" id="A0A9N9F8B4"/>